<evidence type="ECO:0000256" key="3">
    <source>
        <dbReference type="ARBA" id="ARBA00022679"/>
    </source>
</evidence>
<dbReference type="SUPFAM" id="SSF53335">
    <property type="entry name" value="S-adenosyl-L-methionine-dependent methyltransferases"/>
    <property type="match status" value="1"/>
</dbReference>
<dbReference type="InterPro" id="IPR029063">
    <property type="entry name" value="SAM-dependent_MTases_sf"/>
</dbReference>
<dbReference type="Pfam" id="PF08241">
    <property type="entry name" value="Methyltransf_11"/>
    <property type="match status" value="1"/>
</dbReference>
<evidence type="ECO:0000259" key="5">
    <source>
        <dbReference type="Pfam" id="PF08241"/>
    </source>
</evidence>
<reference evidence="6 7" key="1">
    <citation type="submission" date="2021-03" db="EMBL/GenBank/DDBJ databases">
        <title>Genomic Encyclopedia of Type Strains, Phase IV (KMG-IV): sequencing the most valuable type-strain genomes for metagenomic binning, comparative biology and taxonomic classification.</title>
        <authorList>
            <person name="Goeker M."/>
        </authorList>
    </citation>
    <scope>NUCLEOTIDE SEQUENCE [LARGE SCALE GENOMIC DNA]</scope>
    <source>
        <strain evidence="6 7">DSM 25609</strain>
    </source>
</reference>
<feature type="domain" description="Methyltransferase type 11" evidence="5">
    <location>
        <begin position="41"/>
        <end position="136"/>
    </location>
</feature>
<evidence type="ECO:0000313" key="7">
    <source>
        <dbReference type="Proteomes" id="UP001519345"/>
    </source>
</evidence>
<evidence type="ECO:0000256" key="4">
    <source>
        <dbReference type="ARBA" id="ARBA00025707"/>
    </source>
</evidence>
<dbReference type="InterPro" id="IPR013216">
    <property type="entry name" value="Methyltransf_11"/>
</dbReference>
<keyword evidence="2" id="KW-0489">Methyltransferase</keyword>
<name>A0ABS4IC12_9BACI</name>
<dbReference type="EMBL" id="JAGGKX010000002">
    <property type="protein sequence ID" value="MBP1968474.1"/>
    <property type="molecule type" value="Genomic_DNA"/>
</dbReference>
<comment type="pathway">
    <text evidence="4">Phospholipid metabolism.</text>
</comment>
<evidence type="ECO:0000256" key="1">
    <source>
        <dbReference type="ARBA" id="ARBA00005189"/>
    </source>
</evidence>
<dbReference type="CDD" id="cd02440">
    <property type="entry name" value="AdoMet_MTases"/>
    <property type="match status" value="1"/>
</dbReference>
<proteinExistence type="predicted"/>
<dbReference type="Gene3D" id="3.40.50.150">
    <property type="entry name" value="Vaccinia Virus protein VP39"/>
    <property type="match status" value="1"/>
</dbReference>
<gene>
    <name evidence="6" type="ORF">J2Z83_000566</name>
</gene>
<evidence type="ECO:0000256" key="2">
    <source>
        <dbReference type="ARBA" id="ARBA00022603"/>
    </source>
</evidence>
<dbReference type="Proteomes" id="UP001519345">
    <property type="component" value="Unassembled WGS sequence"/>
</dbReference>
<accession>A0ABS4IC12</accession>
<keyword evidence="3" id="KW-0808">Transferase</keyword>
<comment type="caution">
    <text evidence="6">The sequence shown here is derived from an EMBL/GenBank/DDBJ whole genome shotgun (WGS) entry which is preliminary data.</text>
</comment>
<evidence type="ECO:0000313" key="6">
    <source>
        <dbReference type="EMBL" id="MBP1968474.1"/>
    </source>
</evidence>
<protein>
    <submittedName>
        <fullName evidence="6">Ubiquinone/menaquinone biosynthesis C-methylase UbiE</fullName>
    </submittedName>
</protein>
<comment type="pathway">
    <text evidence="1">Lipid metabolism.</text>
</comment>
<dbReference type="PANTHER" id="PTHR44307">
    <property type="entry name" value="PHOSPHOETHANOLAMINE METHYLTRANSFERASE"/>
    <property type="match status" value="1"/>
</dbReference>
<keyword evidence="7" id="KW-1185">Reference proteome</keyword>
<dbReference type="RefSeq" id="WP_209461698.1">
    <property type="nucleotide sequence ID" value="NZ_CP110224.1"/>
</dbReference>
<sequence length="236" mass="26547">MKHSYLDFLALFGVGGAHPGGLKLTKAILATENLDEKKSVLDVGCGTGQTSAYIQEQYQCTVTSLDSNKIMVDKARQRFLSLQLPVEVIEGSAEALPFNESVFDMVLSESVASFTDASLTIPAFKRMLKSDGVLIVVEMVLEKPLIEKEMKPIVDFYGVHQLLTESQWYDRFKRVGFTHIDIQKVTLGDGGEDLENAPDFSVSENIDDAYFEILEKHEHLTKFYKDILGFRIFKCY</sequence>
<dbReference type="PANTHER" id="PTHR44307:SF2">
    <property type="entry name" value="PHOSPHOETHANOLAMINE METHYLTRANSFERASE ISOFORM X1"/>
    <property type="match status" value="1"/>
</dbReference>
<organism evidence="6 7">
    <name type="scientific">Virgibacillus natechei</name>
    <dbReference type="NCBI Taxonomy" id="1216297"/>
    <lineage>
        <taxon>Bacteria</taxon>
        <taxon>Bacillati</taxon>
        <taxon>Bacillota</taxon>
        <taxon>Bacilli</taxon>
        <taxon>Bacillales</taxon>
        <taxon>Bacillaceae</taxon>
        <taxon>Virgibacillus</taxon>
    </lineage>
</organism>
<keyword evidence="6" id="KW-0830">Ubiquinone</keyword>